<dbReference type="Proteomes" id="UP001412067">
    <property type="component" value="Unassembled WGS sequence"/>
</dbReference>
<feature type="region of interest" description="Disordered" evidence="1">
    <location>
        <begin position="49"/>
        <end position="69"/>
    </location>
</feature>
<gene>
    <name evidence="2" type="ORF">KSP40_PGU015971</name>
</gene>
<comment type="caution">
    <text evidence="2">The sequence shown here is derived from an EMBL/GenBank/DDBJ whole genome shotgun (WGS) entry which is preliminary data.</text>
</comment>
<evidence type="ECO:0000313" key="3">
    <source>
        <dbReference type="Proteomes" id="UP001412067"/>
    </source>
</evidence>
<accession>A0ABR2N0K1</accession>
<proteinExistence type="predicted"/>
<protein>
    <submittedName>
        <fullName evidence="2">Uncharacterized protein</fullName>
    </submittedName>
</protein>
<dbReference type="EMBL" id="JBBWWR010000003">
    <property type="protein sequence ID" value="KAK8969171.1"/>
    <property type="molecule type" value="Genomic_DNA"/>
</dbReference>
<feature type="region of interest" description="Disordered" evidence="1">
    <location>
        <begin position="1"/>
        <end position="36"/>
    </location>
</feature>
<keyword evidence="3" id="KW-1185">Reference proteome</keyword>
<organism evidence="2 3">
    <name type="scientific">Platanthera guangdongensis</name>
    <dbReference type="NCBI Taxonomy" id="2320717"/>
    <lineage>
        <taxon>Eukaryota</taxon>
        <taxon>Viridiplantae</taxon>
        <taxon>Streptophyta</taxon>
        <taxon>Embryophyta</taxon>
        <taxon>Tracheophyta</taxon>
        <taxon>Spermatophyta</taxon>
        <taxon>Magnoliopsida</taxon>
        <taxon>Liliopsida</taxon>
        <taxon>Asparagales</taxon>
        <taxon>Orchidaceae</taxon>
        <taxon>Orchidoideae</taxon>
        <taxon>Orchideae</taxon>
        <taxon>Orchidinae</taxon>
        <taxon>Platanthera</taxon>
    </lineage>
</organism>
<feature type="compositionally biased region" description="Low complexity" evidence="1">
    <location>
        <begin position="18"/>
        <end position="36"/>
    </location>
</feature>
<name>A0ABR2N0K1_9ASPA</name>
<evidence type="ECO:0000313" key="2">
    <source>
        <dbReference type="EMBL" id="KAK8969171.1"/>
    </source>
</evidence>
<evidence type="ECO:0000256" key="1">
    <source>
        <dbReference type="SAM" id="MobiDB-lite"/>
    </source>
</evidence>
<sequence>MASELNRQAEADPRQIARLYPRASRPSRPPRTSLLPCYSHAPSYFQASQSLQRPTLPQILPMTPHRSPPFLQVRERTRFSAAVEKLPRRPQQSADADVEKLRRCPEQSSSIVVEKLRCRSQQSASAAVEKLYRRLEPSASVARSKVLLPPATSLLESS</sequence>
<reference evidence="2 3" key="1">
    <citation type="journal article" date="2022" name="Nat. Plants">
        <title>Genomes of leafy and leafless Platanthera orchids illuminate the evolution of mycoheterotrophy.</title>
        <authorList>
            <person name="Li M.H."/>
            <person name="Liu K.W."/>
            <person name="Li Z."/>
            <person name="Lu H.C."/>
            <person name="Ye Q.L."/>
            <person name="Zhang D."/>
            <person name="Wang J.Y."/>
            <person name="Li Y.F."/>
            <person name="Zhong Z.M."/>
            <person name="Liu X."/>
            <person name="Yu X."/>
            <person name="Liu D.K."/>
            <person name="Tu X.D."/>
            <person name="Liu B."/>
            <person name="Hao Y."/>
            <person name="Liao X.Y."/>
            <person name="Jiang Y.T."/>
            <person name="Sun W.H."/>
            <person name="Chen J."/>
            <person name="Chen Y.Q."/>
            <person name="Ai Y."/>
            <person name="Zhai J.W."/>
            <person name="Wu S.S."/>
            <person name="Zhou Z."/>
            <person name="Hsiao Y.Y."/>
            <person name="Wu W.L."/>
            <person name="Chen Y.Y."/>
            <person name="Lin Y.F."/>
            <person name="Hsu J.L."/>
            <person name="Li C.Y."/>
            <person name="Wang Z.W."/>
            <person name="Zhao X."/>
            <person name="Zhong W.Y."/>
            <person name="Ma X.K."/>
            <person name="Ma L."/>
            <person name="Huang J."/>
            <person name="Chen G.Z."/>
            <person name="Huang M.Z."/>
            <person name="Huang L."/>
            <person name="Peng D.H."/>
            <person name="Luo Y.B."/>
            <person name="Zou S.Q."/>
            <person name="Chen S.P."/>
            <person name="Lan S."/>
            <person name="Tsai W.C."/>
            <person name="Van de Peer Y."/>
            <person name="Liu Z.J."/>
        </authorList>
    </citation>
    <scope>NUCLEOTIDE SEQUENCE [LARGE SCALE GENOMIC DNA]</scope>
    <source>
        <strain evidence="2">Lor288</strain>
    </source>
</reference>